<dbReference type="Proteomes" id="UP000007039">
    <property type="component" value="Chromosome"/>
</dbReference>
<proteinExistence type="predicted"/>
<keyword evidence="2" id="KW-1185">Reference proteome</keyword>
<reference key="1">
    <citation type="submission" date="2010-11" db="EMBL/GenBank/DDBJ databases">
        <title>The complete genome of chromosome of Calditerrivibrio nitroreducens DSM 19672.</title>
        <authorList>
            <consortium name="US DOE Joint Genome Institute (JGI-PGF)"/>
            <person name="Lucas S."/>
            <person name="Copeland A."/>
            <person name="Lapidus A."/>
            <person name="Bruce D."/>
            <person name="Goodwin L."/>
            <person name="Pitluck S."/>
            <person name="Kyrpides N."/>
            <person name="Mavromatis K."/>
            <person name="Ivanova N."/>
            <person name="Mikhailova N."/>
            <person name="Zeytun A."/>
            <person name="Brettin T."/>
            <person name="Detter J.C."/>
            <person name="Tapia R."/>
            <person name="Han C."/>
            <person name="Land M."/>
            <person name="Hauser L."/>
            <person name="Markowitz V."/>
            <person name="Cheng J.-F."/>
            <person name="Hugenholtz P."/>
            <person name="Woyke T."/>
            <person name="Wu D."/>
            <person name="Spring S."/>
            <person name="Schroeder M."/>
            <person name="Brambilla E."/>
            <person name="Klenk H.-P."/>
            <person name="Eisen J.A."/>
        </authorList>
    </citation>
    <scope>NUCLEOTIDE SEQUENCE [LARGE SCALE GENOMIC DNA]</scope>
    <source>
        <strain>DSM 19672</strain>
    </source>
</reference>
<sequence precursor="true">MLKVYLFNFNAVLIKIYQIITKTTNAIKPFSTNTVKKAFAAKLRLLITFFLEMSPIIATFFRTKN</sequence>
<accession>E4TIK8</accession>
<dbReference type="EMBL" id="CP002347">
    <property type="protein sequence ID" value="ADR19056.1"/>
    <property type="molecule type" value="Genomic_DNA"/>
</dbReference>
<evidence type="ECO:0000313" key="1">
    <source>
        <dbReference type="EMBL" id="ADR19056.1"/>
    </source>
</evidence>
<dbReference type="KEGG" id="cni:Calni_1145"/>
<organism evidence="1 2">
    <name type="scientific">Calditerrivibrio nitroreducens (strain DSM 19672 / NBRC 101217 / Yu37-1)</name>
    <dbReference type="NCBI Taxonomy" id="768670"/>
    <lineage>
        <taxon>Bacteria</taxon>
        <taxon>Pseudomonadati</taxon>
        <taxon>Deferribacterota</taxon>
        <taxon>Deferribacteres</taxon>
        <taxon>Deferribacterales</taxon>
        <taxon>Calditerrivibrionaceae</taxon>
    </lineage>
</organism>
<evidence type="ECO:0000313" key="2">
    <source>
        <dbReference type="Proteomes" id="UP000007039"/>
    </source>
</evidence>
<reference evidence="1 2" key="2">
    <citation type="journal article" date="2011" name="Stand. Genomic Sci.">
        <title>Complete genome sequence of Calditerrivibrio nitroreducens type strain (Yu37-1).</title>
        <authorList>
            <person name="Pitluck S."/>
            <person name="Sikorski J."/>
            <person name="Zeytun A."/>
            <person name="Lapidus A."/>
            <person name="Nolan M."/>
            <person name="Lucas S."/>
            <person name="Hammon N."/>
            <person name="Deshpande S."/>
            <person name="Cheng J.F."/>
            <person name="Tapia R."/>
            <person name="Han C."/>
            <person name="Goodwin L."/>
            <person name="Liolios K."/>
            <person name="Pagani I."/>
            <person name="Ivanova N."/>
            <person name="Mavromatis K."/>
            <person name="Pati A."/>
            <person name="Chen A."/>
            <person name="Palaniappan K."/>
            <person name="Hauser L."/>
            <person name="Chang Y.J."/>
            <person name="Jeffries C.D."/>
            <person name="Detter J.C."/>
            <person name="Brambilla E."/>
            <person name="Djao O.D."/>
            <person name="Rohde M."/>
            <person name="Spring S."/>
            <person name="Goker M."/>
            <person name="Woyke T."/>
            <person name="Bristow J."/>
            <person name="Eisen J.A."/>
            <person name="Markowitz V."/>
            <person name="Hugenholtz P."/>
            <person name="Kyrpides N.C."/>
            <person name="Klenk H.P."/>
            <person name="Land M."/>
        </authorList>
    </citation>
    <scope>NUCLEOTIDE SEQUENCE [LARGE SCALE GENOMIC DNA]</scope>
    <source>
        <strain evidence="2">DSM 19672 / NBRC 101217 / Yu37-1</strain>
    </source>
</reference>
<dbReference type="HOGENOM" id="CLU_2841499_0_0_0"/>
<name>E4TIK8_CALNY</name>
<gene>
    <name evidence="1" type="ordered locus">Calni_1145</name>
</gene>
<dbReference type="AlphaFoldDB" id="E4TIK8"/>
<protein>
    <submittedName>
        <fullName evidence="1">Uncharacterized protein</fullName>
    </submittedName>
</protein>